<dbReference type="AlphaFoldDB" id="A0A7X0MHQ4"/>
<comment type="caution">
    <text evidence="1">The sequence shown here is derived from an EMBL/GenBank/DDBJ whole genome shotgun (WGS) entry which is preliminary data.</text>
</comment>
<name>A0A7X0MHQ4_9SPHI</name>
<proteinExistence type="predicted"/>
<accession>A0A7X0MHQ4</accession>
<sequence>MKDILIKDDDALIVRGDFYVEESDAQQVELILKSKQGEWKEAPQVGIDISRAQNGAIDRSLYRDIRVQLEADGFSVKELDINEDGVNLNGAYETV</sequence>
<dbReference type="Proteomes" id="UP000521017">
    <property type="component" value="Unassembled WGS sequence"/>
</dbReference>
<gene>
    <name evidence="1" type="ORF">HDF25_001252</name>
</gene>
<dbReference type="EMBL" id="JACHCC010000003">
    <property type="protein sequence ID" value="MBB6499111.1"/>
    <property type="molecule type" value="Genomic_DNA"/>
</dbReference>
<evidence type="ECO:0008006" key="3">
    <source>
        <dbReference type="Google" id="ProtNLM"/>
    </source>
</evidence>
<evidence type="ECO:0000313" key="1">
    <source>
        <dbReference type="EMBL" id="MBB6499111.1"/>
    </source>
</evidence>
<protein>
    <recommendedName>
        <fullName evidence="3">Oxidase</fullName>
    </recommendedName>
</protein>
<evidence type="ECO:0000313" key="2">
    <source>
        <dbReference type="Proteomes" id="UP000521017"/>
    </source>
</evidence>
<dbReference type="RefSeq" id="WP_184623852.1">
    <property type="nucleotide sequence ID" value="NZ_JACHCC010000003.1"/>
</dbReference>
<reference evidence="1 2" key="1">
    <citation type="submission" date="2020-08" db="EMBL/GenBank/DDBJ databases">
        <title>Genomic Encyclopedia of Type Strains, Phase IV (KMG-V): Genome sequencing to study the core and pangenomes of soil and plant-associated prokaryotes.</title>
        <authorList>
            <person name="Whitman W."/>
        </authorList>
    </citation>
    <scope>NUCLEOTIDE SEQUENCE [LARGE SCALE GENOMIC DNA]</scope>
    <source>
        <strain evidence="1 2">M2T3</strain>
    </source>
</reference>
<organism evidence="1 2">
    <name type="scientific">Pedobacter cryoconitis</name>
    <dbReference type="NCBI Taxonomy" id="188932"/>
    <lineage>
        <taxon>Bacteria</taxon>
        <taxon>Pseudomonadati</taxon>
        <taxon>Bacteroidota</taxon>
        <taxon>Sphingobacteriia</taxon>
        <taxon>Sphingobacteriales</taxon>
        <taxon>Sphingobacteriaceae</taxon>
        <taxon>Pedobacter</taxon>
    </lineage>
</organism>